<dbReference type="PANTHER" id="PTHR22902">
    <property type="entry name" value="SESQUIPEDALIAN"/>
    <property type="match status" value="1"/>
</dbReference>
<protein>
    <submittedName>
        <fullName evidence="1">Uncharacterized protein</fullName>
    </submittedName>
</protein>
<organism evidence="1 2">
    <name type="scientific">Vitis vinifera</name>
    <name type="common">Grape</name>
    <dbReference type="NCBI Taxonomy" id="29760"/>
    <lineage>
        <taxon>Eukaryota</taxon>
        <taxon>Viridiplantae</taxon>
        <taxon>Streptophyta</taxon>
        <taxon>Embryophyta</taxon>
        <taxon>Tracheophyta</taxon>
        <taxon>Spermatophyta</taxon>
        <taxon>Magnoliopsida</taxon>
        <taxon>eudicotyledons</taxon>
        <taxon>Gunneridae</taxon>
        <taxon>Pentapetalae</taxon>
        <taxon>rosids</taxon>
        <taxon>Vitales</taxon>
        <taxon>Vitaceae</taxon>
        <taxon>Viteae</taxon>
        <taxon>Vitis</taxon>
    </lineage>
</organism>
<comment type="caution">
    <text evidence="1">The sequence shown here is derived from an EMBL/GenBank/DDBJ whole genome shotgun (WGS) entry which is preliminary data.</text>
</comment>
<name>A0A438D6X6_VITVI</name>
<dbReference type="PANTHER" id="PTHR22902:SF49">
    <property type="entry name" value="OS03G0666200 PROTEIN"/>
    <property type="match status" value="1"/>
</dbReference>
<accession>A0A438D6X6</accession>
<dbReference type="EMBL" id="QGNW01001765">
    <property type="protein sequence ID" value="RVW31174.1"/>
    <property type="molecule type" value="Genomic_DNA"/>
</dbReference>
<dbReference type="AlphaFoldDB" id="A0A438D6X6"/>
<gene>
    <name evidence="1" type="ORF">CK203_097676</name>
</gene>
<dbReference type="InterPro" id="IPR045188">
    <property type="entry name" value="Boi1/Boi2-like"/>
</dbReference>
<sequence length="305" mass="34255">MPKYIVHSCILQETLRVKDEELQHLARDLRARDSTIKEIAEKLSDTAEAAEAAALAAHTMDEQRRMACAEIDRLRKDSEKQLGSSMLKLKEFEEKVMALCKERDQLVKQRDSAIQEAHLWRSELAKARERVVILEGAVVRADEKVRVAEADAEARIKEAAQKESAAVKEKQELLAYVNMLQAQLQRQQIDTKKQVFEEKTESCSDIGNTRPLTKHVDLSDENVDKACLSVSRAVPVGENVVHLAMDQVNLRPVGDGEWSDIQATEARIADVREIAPETEGSSLDIPVVSLPVNNHHEQANSFHQP</sequence>
<evidence type="ECO:0000313" key="1">
    <source>
        <dbReference type="EMBL" id="RVW31174.1"/>
    </source>
</evidence>
<proteinExistence type="predicted"/>
<dbReference type="Proteomes" id="UP000288805">
    <property type="component" value="Unassembled WGS sequence"/>
</dbReference>
<reference evidence="1 2" key="1">
    <citation type="journal article" date="2018" name="PLoS Genet.">
        <title>Population sequencing reveals clonal diversity and ancestral inbreeding in the grapevine cultivar Chardonnay.</title>
        <authorList>
            <person name="Roach M.J."/>
            <person name="Johnson D.L."/>
            <person name="Bohlmann J."/>
            <person name="van Vuuren H.J."/>
            <person name="Jones S.J."/>
            <person name="Pretorius I.S."/>
            <person name="Schmidt S.A."/>
            <person name="Borneman A.R."/>
        </authorList>
    </citation>
    <scope>NUCLEOTIDE SEQUENCE [LARGE SCALE GENOMIC DNA]</scope>
    <source>
        <strain evidence="2">cv. Chardonnay</strain>
        <tissue evidence="1">Leaf</tissue>
    </source>
</reference>
<evidence type="ECO:0000313" key="2">
    <source>
        <dbReference type="Proteomes" id="UP000288805"/>
    </source>
</evidence>